<dbReference type="Proteomes" id="UP000007842">
    <property type="component" value="Plasmid pSCATT"/>
</dbReference>
<name>G8XGW9_STREN</name>
<evidence type="ECO:0000313" key="2">
    <source>
        <dbReference type="Proteomes" id="UP000007842"/>
    </source>
</evidence>
<protein>
    <submittedName>
        <fullName evidence="1">Uncharacterized protein</fullName>
    </submittedName>
</protein>
<evidence type="ECO:0000313" key="1">
    <source>
        <dbReference type="EMBL" id="AEW98796.1"/>
    </source>
</evidence>
<reference evidence="2" key="1">
    <citation type="submission" date="2011-12" db="EMBL/GenBank/DDBJ databases">
        <title>Complete genome sequence of Streptomyces cattleya strain DSM 46488.</title>
        <authorList>
            <person name="Ou H.-Y."/>
            <person name="Li P."/>
            <person name="Zhao C."/>
            <person name="O'Hagan D."/>
            <person name="Deng Z."/>
        </authorList>
    </citation>
    <scope>NUCLEOTIDE SEQUENCE [LARGE SCALE GENOMIC DNA]</scope>
    <source>
        <strain evidence="2">ATCC 35852 / DSM 46488 / JCM 4925 / NBRC 14057 / NRRL 8057</strain>
        <plasmid evidence="2">Plasmid pSCATT</plasmid>
    </source>
</reference>
<dbReference type="KEGG" id="scy:SCATT_p06030"/>
<accession>G8XGW9</accession>
<dbReference type="EMBL" id="CP003229">
    <property type="protein sequence ID" value="AEW98796.1"/>
    <property type="molecule type" value="Genomic_DNA"/>
</dbReference>
<proteinExistence type="predicted"/>
<sequence>MSGPGTTVNRASTPTAAMICANIRSVSHRPRPAGHPGPAGLRVAVQRRDRPGEAVVRRT</sequence>
<dbReference type="PATRIC" id="fig|1003195.29.peg.6400"/>
<dbReference type="AlphaFoldDB" id="G8XGW9"/>
<dbReference type="HOGENOM" id="CLU_2958696_0_0_11"/>
<organism evidence="1 2">
    <name type="scientific">Streptantibioticus cattleyicolor (strain ATCC 35852 / DSM 46488 / JCM 4925 / NBRC 14057 / NRRL 8057)</name>
    <name type="common">Streptomyces cattleya</name>
    <dbReference type="NCBI Taxonomy" id="1003195"/>
    <lineage>
        <taxon>Bacteria</taxon>
        <taxon>Bacillati</taxon>
        <taxon>Actinomycetota</taxon>
        <taxon>Actinomycetes</taxon>
        <taxon>Kitasatosporales</taxon>
        <taxon>Streptomycetaceae</taxon>
        <taxon>Streptantibioticus</taxon>
    </lineage>
</organism>
<gene>
    <name evidence="1" type="ordered locus">SCATT_p06030</name>
</gene>
<keyword evidence="1" id="KW-0614">Plasmid</keyword>
<geneLocation type="plasmid" evidence="1 2">
    <name>pSCATT</name>
</geneLocation>
<keyword evidence="2" id="KW-1185">Reference proteome</keyword>